<protein>
    <submittedName>
        <fullName evidence="7">Sigma-70 family RNA polymerase sigma factor</fullName>
    </submittedName>
</protein>
<dbReference type="Pfam" id="PF08281">
    <property type="entry name" value="Sigma70_r4_2"/>
    <property type="match status" value="1"/>
</dbReference>
<dbReference type="NCBIfam" id="TIGR02937">
    <property type="entry name" value="sigma70-ECF"/>
    <property type="match status" value="1"/>
</dbReference>
<dbReference type="PANTHER" id="PTHR43133:SF8">
    <property type="entry name" value="RNA POLYMERASE SIGMA FACTOR HI_1459-RELATED"/>
    <property type="match status" value="1"/>
</dbReference>
<dbReference type="Gene3D" id="1.10.10.10">
    <property type="entry name" value="Winged helix-like DNA-binding domain superfamily/Winged helix DNA-binding domain"/>
    <property type="match status" value="1"/>
</dbReference>
<evidence type="ECO:0000256" key="1">
    <source>
        <dbReference type="ARBA" id="ARBA00010641"/>
    </source>
</evidence>
<evidence type="ECO:0000259" key="6">
    <source>
        <dbReference type="Pfam" id="PF08281"/>
    </source>
</evidence>
<accession>A0ABR6EI43</accession>
<dbReference type="SUPFAM" id="SSF88659">
    <property type="entry name" value="Sigma3 and sigma4 domains of RNA polymerase sigma factors"/>
    <property type="match status" value="1"/>
</dbReference>
<organism evidence="7 8">
    <name type="scientific">Streptomyces durbertensis</name>
    <dbReference type="NCBI Taxonomy" id="2448886"/>
    <lineage>
        <taxon>Bacteria</taxon>
        <taxon>Bacillati</taxon>
        <taxon>Actinomycetota</taxon>
        <taxon>Actinomycetes</taxon>
        <taxon>Kitasatosporales</taxon>
        <taxon>Streptomycetaceae</taxon>
        <taxon>Streptomyces</taxon>
    </lineage>
</organism>
<evidence type="ECO:0000256" key="3">
    <source>
        <dbReference type="ARBA" id="ARBA00023082"/>
    </source>
</evidence>
<dbReference type="InterPro" id="IPR013325">
    <property type="entry name" value="RNA_pol_sigma_r2"/>
</dbReference>
<keyword evidence="4" id="KW-0238">DNA-binding</keyword>
<keyword evidence="5" id="KW-0804">Transcription</keyword>
<dbReference type="SUPFAM" id="SSF88946">
    <property type="entry name" value="Sigma2 domain of RNA polymerase sigma factors"/>
    <property type="match status" value="1"/>
</dbReference>
<reference evidence="8" key="1">
    <citation type="journal article" date="2020" name="Syst. Appl. Microbiol.">
        <title>Streptomyces alkaliterrae sp. nov., isolated from an alkaline soil, and emended descriptions of Streptomyces alkaliphilus, Streptomyces calidiresistens and Streptomyces durbertensis.</title>
        <authorList>
            <person name="Swiecimska M."/>
            <person name="Golinska P."/>
            <person name="Nouioui I."/>
            <person name="Wypij M."/>
            <person name="Rai M."/>
            <person name="Sangal V."/>
            <person name="Goodfellow M."/>
        </authorList>
    </citation>
    <scope>NUCLEOTIDE SEQUENCE [LARGE SCALE GENOMIC DNA]</scope>
    <source>
        <strain evidence="8">DSM 104538</strain>
    </source>
</reference>
<dbReference type="Proteomes" id="UP000766698">
    <property type="component" value="Unassembled WGS sequence"/>
</dbReference>
<dbReference type="InterPro" id="IPR014284">
    <property type="entry name" value="RNA_pol_sigma-70_dom"/>
</dbReference>
<feature type="domain" description="RNA polymerase sigma factor 70 region 4 type 2" evidence="6">
    <location>
        <begin position="129"/>
        <end position="177"/>
    </location>
</feature>
<dbReference type="PANTHER" id="PTHR43133">
    <property type="entry name" value="RNA POLYMERASE ECF-TYPE SIGMA FACTO"/>
    <property type="match status" value="1"/>
</dbReference>
<keyword evidence="3" id="KW-0731">Sigma factor</keyword>
<evidence type="ECO:0000256" key="5">
    <source>
        <dbReference type="ARBA" id="ARBA00023163"/>
    </source>
</evidence>
<comment type="similarity">
    <text evidence="1">Belongs to the sigma-70 factor family. ECF subfamily.</text>
</comment>
<dbReference type="InterPro" id="IPR036388">
    <property type="entry name" value="WH-like_DNA-bd_sf"/>
</dbReference>
<dbReference type="InterPro" id="IPR039425">
    <property type="entry name" value="RNA_pol_sigma-70-like"/>
</dbReference>
<dbReference type="EMBL" id="WMLF01000221">
    <property type="protein sequence ID" value="MBB1245006.1"/>
    <property type="molecule type" value="Genomic_DNA"/>
</dbReference>
<comment type="caution">
    <text evidence="7">The sequence shown here is derived from an EMBL/GenBank/DDBJ whole genome shotgun (WGS) entry which is preliminary data.</text>
</comment>
<dbReference type="Gene3D" id="1.10.1740.10">
    <property type="match status" value="1"/>
</dbReference>
<dbReference type="InterPro" id="IPR013249">
    <property type="entry name" value="RNA_pol_sigma70_r4_t2"/>
</dbReference>
<name>A0ABR6EI43_9ACTN</name>
<proteinExistence type="inferred from homology"/>
<keyword evidence="8" id="KW-1185">Reference proteome</keyword>
<evidence type="ECO:0000256" key="4">
    <source>
        <dbReference type="ARBA" id="ARBA00023125"/>
    </source>
</evidence>
<dbReference type="CDD" id="cd06171">
    <property type="entry name" value="Sigma70_r4"/>
    <property type="match status" value="1"/>
</dbReference>
<evidence type="ECO:0000313" key="8">
    <source>
        <dbReference type="Proteomes" id="UP000766698"/>
    </source>
</evidence>
<dbReference type="InterPro" id="IPR013324">
    <property type="entry name" value="RNA_pol_sigma_r3/r4-like"/>
</dbReference>
<evidence type="ECO:0000256" key="2">
    <source>
        <dbReference type="ARBA" id="ARBA00023015"/>
    </source>
</evidence>
<keyword evidence="2" id="KW-0805">Transcription regulation</keyword>
<gene>
    <name evidence="7" type="ORF">GL263_15725</name>
</gene>
<sequence length="197" mass="22520">MSAGEGMSSGRPRVVRESLRGALPSDFTGFYVLRHKVYLRYAYLQLGDKDEAIDAVEEVFVQLATVWRDVLAQPSVEAYAFAALKEEVSRRLQDRQRPMALVETAAFAEVRRRTRARLEVLESRLGLFAAIARLPERHFDVVLLHYVMERTQQDAARIMGISYPTVRSHLRGARRRLAKDLGITWSDAPEDSTQEER</sequence>
<evidence type="ECO:0000313" key="7">
    <source>
        <dbReference type="EMBL" id="MBB1245006.1"/>
    </source>
</evidence>